<dbReference type="PANTHER" id="PTHR31234">
    <property type="entry name" value="LATE EMBRYOGENESIS ABUNDANT (LEA) HYDROXYPROLINE-RICH GLYCOPROTEIN FAMILY"/>
    <property type="match status" value="1"/>
</dbReference>
<comment type="subcellular location">
    <subcellularLocation>
        <location evidence="1">Membrane</location>
    </subcellularLocation>
</comment>
<dbReference type="Proteomes" id="UP001630127">
    <property type="component" value="Unassembled WGS sequence"/>
</dbReference>
<organism evidence="4 5">
    <name type="scientific">Cinchona calisaya</name>
    <dbReference type="NCBI Taxonomy" id="153742"/>
    <lineage>
        <taxon>Eukaryota</taxon>
        <taxon>Viridiplantae</taxon>
        <taxon>Streptophyta</taxon>
        <taxon>Embryophyta</taxon>
        <taxon>Tracheophyta</taxon>
        <taxon>Spermatophyta</taxon>
        <taxon>Magnoliopsida</taxon>
        <taxon>eudicotyledons</taxon>
        <taxon>Gunneridae</taxon>
        <taxon>Pentapetalae</taxon>
        <taxon>asterids</taxon>
        <taxon>lamiids</taxon>
        <taxon>Gentianales</taxon>
        <taxon>Rubiaceae</taxon>
        <taxon>Cinchonoideae</taxon>
        <taxon>Cinchoneae</taxon>
        <taxon>Cinchona</taxon>
    </lineage>
</organism>
<feature type="transmembrane region" description="Helical" evidence="3">
    <location>
        <begin position="14"/>
        <end position="44"/>
    </location>
</feature>
<gene>
    <name evidence="4" type="ORF">ACH5RR_040813</name>
</gene>
<evidence type="ECO:0008006" key="6">
    <source>
        <dbReference type="Google" id="ProtNLM"/>
    </source>
</evidence>
<comment type="caution">
    <text evidence="4">The sequence shown here is derived from an EMBL/GenBank/DDBJ whole genome shotgun (WGS) entry which is preliminary data.</text>
</comment>
<evidence type="ECO:0000313" key="4">
    <source>
        <dbReference type="EMBL" id="KAL3498081.1"/>
    </source>
</evidence>
<evidence type="ECO:0000256" key="3">
    <source>
        <dbReference type="SAM" id="Phobius"/>
    </source>
</evidence>
<proteinExistence type="predicted"/>
<keyword evidence="2 3" id="KW-0472">Membrane</keyword>
<dbReference type="InterPro" id="IPR044839">
    <property type="entry name" value="NDR1-like"/>
</dbReference>
<keyword evidence="5" id="KW-1185">Reference proteome</keyword>
<dbReference type="EMBL" id="JBJUIK010000017">
    <property type="protein sequence ID" value="KAL3498081.1"/>
    <property type="molecule type" value="Genomic_DNA"/>
</dbReference>
<accession>A0ABD2XSF6</accession>
<protein>
    <recommendedName>
        <fullName evidence="6">Late embryogenesis abundant protein LEA-2 subgroup domain-containing protein</fullName>
    </recommendedName>
</protein>
<dbReference type="AlphaFoldDB" id="A0ABD2XSF6"/>
<keyword evidence="3" id="KW-1133">Transmembrane helix</keyword>
<evidence type="ECO:0000256" key="2">
    <source>
        <dbReference type="ARBA" id="ARBA00023136"/>
    </source>
</evidence>
<name>A0ABD2XSF6_9GENT</name>
<dbReference type="GO" id="GO:0016020">
    <property type="term" value="C:membrane"/>
    <property type="evidence" value="ECO:0007669"/>
    <property type="project" value="UniProtKB-SubCell"/>
</dbReference>
<evidence type="ECO:0000256" key="1">
    <source>
        <dbReference type="ARBA" id="ARBA00004370"/>
    </source>
</evidence>
<dbReference type="PANTHER" id="PTHR31234:SF66">
    <property type="entry name" value="LATE EMBRYOGENESIS ABUNDANT PROTEIN"/>
    <property type="match status" value="1"/>
</dbReference>
<keyword evidence="3" id="KW-0812">Transmembrane</keyword>
<evidence type="ECO:0000313" key="5">
    <source>
        <dbReference type="Proteomes" id="UP001630127"/>
    </source>
</evidence>
<sequence>MPKPVRDPGGRTNPLILCALLLCTLLTVAVIITGIIVFVGYLAIRPKVPQMSVTSAQLDRLDYDQAGVLTVKITIFLKAENDNAKARASFYVTRFLLGFHGVRVAELHADPIDVSKNNSIVLKYEVESSPIPLDPEAQNNVYMSLSQNLIVFDLKGTTRTRWRVGLLGSVKFWLHLDCHLRFRKVGDVIYQRCSTKSK</sequence>
<reference evidence="4 5" key="1">
    <citation type="submission" date="2024-11" db="EMBL/GenBank/DDBJ databases">
        <title>A near-complete genome assembly of Cinchona calisaya.</title>
        <authorList>
            <person name="Lian D.C."/>
            <person name="Zhao X.W."/>
            <person name="Wei L."/>
        </authorList>
    </citation>
    <scope>NUCLEOTIDE SEQUENCE [LARGE SCALE GENOMIC DNA]</scope>
    <source>
        <tissue evidence="4">Nenye</tissue>
    </source>
</reference>